<dbReference type="EMBL" id="VHJB01000087">
    <property type="protein sequence ID" value="TPV30861.1"/>
    <property type="molecule type" value="Genomic_DNA"/>
</dbReference>
<organism evidence="1 2">
    <name type="scientific">Pantoea eucalypti</name>
    <dbReference type="NCBI Taxonomy" id="470933"/>
    <lineage>
        <taxon>Bacteria</taxon>
        <taxon>Pseudomonadati</taxon>
        <taxon>Pseudomonadota</taxon>
        <taxon>Gammaproteobacteria</taxon>
        <taxon>Enterobacterales</taxon>
        <taxon>Erwiniaceae</taxon>
        <taxon>Pantoea</taxon>
    </lineage>
</organism>
<dbReference type="Proteomes" id="UP000315469">
    <property type="component" value="Unassembled WGS sequence"/>
</dbReference>
<proteinExistence type="predicted"/>
<reference evidence="1 2" key="1">
    <citation type="submission" date="2019-06" db="EMBL/GenBank/DDBJ databases">
        <title>Taxogenomics and systematics of the genus Pantoea.</title>
        <authorList>
            <person name="Tambong J.T."/>
        </authorList>
    </citation>
    <scope>NUCLEOTIDE SEQUENCE [LARGE SCALE GENOMIC DNA]</scope>
    <source>
        <strain evidence="1 2">LMG 24197</strain>
    </source>
</reference>
<evidence type="ECO:0000313" key="1">
    <source>
        <dbReference type="EMBL" id="TPV30861.1"/>
    </source>
</evidence>
<sequence>MLNWLTFNLLLRGLHAARLSAPGVSCGSEISYLRLSSRVEPTVKGTYIANGTVGDDLKLRNERENEWFYQVVKSLISNAEPLRRLVTTVITEFYWKLDAQGKEAVRNQLAYGAGKIGGDQDLDYISSHPQTFQRISNEICKKAG</sequence>
<gene>
    <name evidence="1" type="ORF">FJW02_19660</name>
</gene>
<dbReference type="RefSeq" id="WP_140916470.1">
    <property type="nucleotide sequence ID" value="NZ_CP045720.1"/>
</dbReference>
<comment type="caution">
    <text evidence="1">The sequence shown here is derived from an EMBL/GenBank/DDBJ whole genome shotgun (WGS) entry which is preliminary data.</text>
</comment>
<name>A0ABY2ZG35_9GAMM</name>
<dbReference type="GeneID" id="90521499"/>
<accession>A0ABY2ZG35</accession>
<protein>
    <submittedName>
        <fullName evidence="1">Uncharacterized protein</fullName>
    </submittedName>
</protein>
<evidence type="ECO:0000313" key="2">
    <source>
        <dbReference type="Proteomes" id="UP000315469"/>
    </source>
</evidence>
<keyword evidence="2" id="KW-1185">Reference proteome</keyword>